<accession>A0A231GT60</accession>
<reference evidence="1 2" key="1">
    <citation type="submission" date="2017-07" db="EMBL/GenBank/DDBJ databases">
        <title>First draft Genome Sequence of Nocardia cerradoensis isolated from human infection.</title>
        <authorList>
            <person name="Carrasco G."/>
        </authorList>
    </citation>
    <scope>NUCLEOTIDE SEQUENCE [LARGE SCALE GENOMIC DNA]</scope>
    <source>
        <strain evidence="1 2">CNM20130759</strain>
    </source>
</reference>
<evidence type="ECO:0000313" key="2">
    <source>
        <dbReference type="Proteomes" id="UP000215506"/>
    </source>
</evidence>
<keyword evidence="2" id="KW-1185">Reference proteome</keyword>
<proteinExistence type="predicted"/>
<comment type="caution">
    <text evidence="1">The sequence shown here is derived from an EMBL/GenBank/DDBJ whole genome shotgun (WGS) entry which is preliminary data.</text>
</comment>
<dbReference type="RefSeq" id="WP_039782043.1">
    <property type="nucleotide sequence ID" value="NZ_JAAXOR010000001.1"/>
</dbReference>
<gene>
    <name evidence="1" type="ORF">B7C42_08196</name>
</gene>
<dbReference type="Proteomes" id="UP000215506">
    <property type="component" value="Unassembled WGS sequence"/>
</dbReference>
<organism evidence="1 2">
    <name type="scientific">Nocardia cerradoensis</name>
    <dbReference type="NCBI Taxonomy" id="85688"/>
    <lineage>
        <taxon>Bacteria</taxon>
        <taxon>Bacillati</taxon>
        <taxon>Actinomycetota</taxon>
        <taxon>Actinomycetes</taxon>
        <taxon>Mycobacteriales</taxon>
        <taxon>Nocardiaceae</taxon>
        <taxon>Nocardia</taxon>
    </lineage>
</organism>
<dbReference type="EMBL" id="NGAF01000076">
    <property type="protein sequence ID" value="OXR39735.1"/>
    <property type="molecule type" value="Genomic_DNA"/>
</dbReference>
<evidence type="ECO:0000313" key="1">
    <source>
        <dbReference type="EMBL" id="OXR39735.1"/>
    </source>
</evidence>
<name>A0A231GT60_9NOCA</name>
<protein>
    <submittedName>
        <fullName evidence="1">Uncharacterized protein</fullName>
    </submittedName>
</protein>
<dbReference type="AlphaFoldDB" id="A0A231GT60"/>
<sequence length="101" mass="11341">MGFPITIPAPTTILSRTAPIEELASYDKRDETLIIELGEIDQAGVTYTRSALVKTITAKFDRAADPQRTIVVEFAHPDLEPRTFPLGEQVTVHYLTYEHLQ</sequence>